<protein>
    <submittedName>
        <fullName evidence="1">Uncharacterized protein</fullName>
    </submittedName>
</protein>
<evidence type="ECO:0000313" key="1">
    <source>
        <dbReference type="EMBL" id="TBU60062.1"/>
    </source>
</evidence>
<reference evidence="1 2" key="1">
    <citation type="submission" date="2019-01" db="EMBL/GenBank/DDBJ databases">
        <title>Draft genome sequences of three monokaryotic isolates of the white-rot basidiomycete fungus Dichomitus squalens.</title>
        <authorList>
            <consortium name="DOE Joint Genome Institute"/>
            <person name="Lopez S.C."/>
            <person name="Andreopoulos B."/>
            <person name="Pangilinan J."/>
            <person name="Lipzen A."/>
            <person name="Riley R."/>
            <person name="Ahrendt S."/>
            <person name="Ng V."/>
            <person name="Barry K."/>
            <person name="Daum C."/>
            <person name="Grigoriev I.V."/>
            <person name="Hilden K.S."/>
            <person name="Makela M.R."/>
            <person name="de Vries R.P."/>
        </authorList>
    </citation>
    <scope>NUCLEOTIDE SEQUENCE [LARGE SCALE GENOMIC DNA]</scope>
    <source>
        <strain evidence="1 2">CBS 464.89</strain>
    </source>
</reference>
<proteinExistence type="predicted"/>
<dbReference type="EMBL" id="ML145108">
    <property type="protein sequence ID" value="TBU60062.1"/>
    <property type="molecule type" value="Genomic_DNA"/>
</dbReference>
<sequence length="122" mass="12561">MNVLFVIRGSSSMKSAHIFRIRVSAAVVRFAAKCASNSSPEMKGDTASATPGAGAPYCPYRTCDVFVPSPDFTAHAFPSCGSSVVVSLSLNNPTSGCHSSAIAAAWIPVASCAQRSAVAESF</sequence>
<accession>A0A4Q9PZ25</accession>
<dbReference type="AlphaFoldDB" id="A0A4Q9PZ25"/>
<gene>
    <name evidence="1" type="ORF">BD310DRAFT_923817</name>
</gene>
<organism evidence="1 2">
    <name type="scientific">Dichomitus squalens</name>
    <dbReference type="NCBI Taxonomy" id="114155"/>
    <lineage>
        <taxon>Eukaryota</taxon>
        <taxon>Fungi</taxon>
        <taxon>Dikarya</taxon>
        <taxon>Basidiomycota</taxon>
        <taxon>Agaricomycotina</taxon>
        <taxon>Agaricomycetes</taxon>
        <taxon>Polyporales</taxon>
        <taxon>Polyporaceae</taxon>
        <taxon>Dichomitus</taxon>
    </lineage>
</organism>
<evidence type="ECO:0000313" key="2">
    <source>
        <dbReference type="Proteomes" id="UP000292082"/>
    </source>
</evidence>
<dbReference type="Proteomes" id="UP000292082">
    <property type="component" value="Unassembled WGS sequence"/>
</dbReference>
<keyword evidence="2" id="KW-1185">Reference proteome</keyword>
<name>A0A4Q9PZ25_9APHY</name>